<comment type="function">
    <text evidence="1">Functions as an U snRNP-specific nuclear import adapter. Involved in the trimethylguanosine (m3G)-cap-dependent nuclear import of U snRNPs. Binds specifically to the terminal m3G-cap U snRNAs.</text>
</comment>
<organism evidence="12 13">
    <name type="scientific">Rhizopus delemar (strain RA 99-880 / ATCC MYA-4621 / FGSC 9543 / NRRL 43880)</name>
    <name type="common">Mucormycosis agent</name>
    <name type="synonym">Rhizopus arrhizus var. delemar</name>
    <dbReference type="NCBI Taxonomy" id="246409"/>
    <lineage>
        <taxon>Eukaryota</taxon>
        <taxon>Fungi</taxon>
        <taxon>Fungi incertae sedis</taxon>
        <taxon>Mucoromycota</taxon>
        <taxon>Mucoromycotina</taxon>
        <taxon>Mucoromycetes</taxon>
        <taxon>Mucorales</taxon>
        <taxon>Mucorineae</taxon>
        <taxon>Rhizopodaceae</taxon>
        <taxon>Rhizopus</taxon>
    </lineage>
</organism>
<dbReference type="RefSeq" id="XP_067523108.1">
    <property type="nucleotide sequence ID" value="XM_067667007.1"/>
</dbReference>
<dbReference type="STRING" id="246409.I1CGY2"/>
<evidence type="ECO:0000256" key="1">
    <source>
        <dbReference type="ARBA" id="ARBA00003975"/>
    </source>
</evidence>
<feature type="compositionally biased region" description="Polar residues" evidence="10">
    <location>
        <begin position="20"/>
        <end position="32"/>
    </location>
</feature>
<dbReference type="OMA" id="EWITIIC"/>
<evidence type="ECO:0000256" key="7">
    <source>
        <dbReference type="ARBA" id="ARBA00022490"/>
    </source>
</evidence>
<feature type="compositionally biased region" description="Acidic residues" evidence="10">
    <location>
        <begin position="95"/>
        <end position="107"/>
    </location>
</feature>
<evidence type="ECO:0000256" key="9">
    <source>
        <dbReference type="ARBA" id="ARBA00023242"/>
    </source>
</evidence>
<proteinExistence type="inferred from homology"/>
<keyword evidence="8" id="KW-0694">RNA-binding</keyword>
<feature type="region of interest" description="Disordered" evidence="10">
    <location>
        <begin position="1"/>
        <end position="32"/>
    </location>
</feature>
<dbReference type="OrthoDB" id="10003593at2759"/>
<dbReference type="GO" id="GO:0003723">
    <property type="term" value="F:RNA binding"/>
    <property type="evidence" value="ECO:0007669"/>
    <property type="project" value="UniProtKB-KW"/>
</dbReference>
<sequence length="215" mass="25049">MSNFQGFVFQDPNKKENLQEEQNSSIEAASNQVIVTEEEDNINSRLQNYLDARSYFSSRIEIQEKRRLKALELQRRQRNDIVSSLRKLDVFGSNNDEEEEEEEEEEEGQKGEEHNMLKRTRGDSDVEMEEVVKLSKSEPHKRKKKPQQKNIYANQIMYAEYLESIPSDFMKEWVSVVCPKGKRCLVTSGKGQTIARSRGGKILRRFQSILPNGSR</sequence>
<reference evidence="12 13" key="1">
    <citation type="journal article" date="2009" name="PLoS Genet.">
        <title>Genomic analysis of the basal lineage fungus Rhizopus oryzae reveals a whole-genome duplication.</title>
        <authorList>
            <person name="Ma L.-J."/>
            <person name="Ibrahim A.S."/>
            <person name="Skory C."/>
            <person name="Grabherr M.G."/>
            <person name="Burger G."/>
            <person name="Butler M."/>
            <person name="Elias M."/>
            <person name="Idnurm A."/>
            <person name="Lang B.F."/>
            <person name="Sone T."/>
            <person name="Abe A."/>
            <person name="Calvo S.E."/>
            <person name="Corrochano L.M."/>
            <person name="Engels R."/>
            <person name="Fu J."/>
            <person name="Hansberg W."/>
            <person name="Kim J.-M."/>
            <person name="Kodira C.D."/>
            <person name="Koehrsen M.J."/>
            <person name="Liu B."/>
            <person name="Miranda-Saavedra D."/>
            <person name="O'Leary S."/>
            <person name="Ortiz-Castellanos L."/>
            <person name="Poulter R."/>
            <person name="Rodriguez-Romero J."/>
            <person name="Ruiz-Herrera J."/>
            <person name="Shen Y.-Q."/>
            <person name="Zeng Q."/>
            <person name="Galagan J."/>
            <person name="Birren B.W."/>
            <person name="Cuomo C.A."/>
            <person name="Wickes B.L."/>
        </authorList>
    </citation>
    <scope>NUCLEOTIDE SEQUENCE [LARGE SCALE GENOMIC DNA]</scope>
    <source>
        <strain evidence="13">RA 99-880 / ATCC MYA-4621 / FGSC 9543 / NRRL 43880</strain>
    </source>
</reference>
<dbReference type="Gene3D" id="3.30.470.30">
    <property type="entry name" value="DNA ligase/mRNA capping enzyme"/>
    <property type="match status" value="1"/>
</dbReference>
<dbReference type="AlphaFoldDB" id="I1CGY2"/>
<gene>
    <name evidence="12" type="ORF">RO3G_12423</name>
</gene>
<evidence type="ECO:0000256" key="5">
    <source>
        <dbReference type="ARBA" id="ARBA00016034"/>
    </source>
</evidence>
<feature type="compositionally biased region" description="Basic and acidic residues" evidence="10">
    <location>
        <begin position="108"/>
        <end position="138"/>
    </location>
</feature>
<evidence type="ECO:0000256" key="3">
    <source>
        <dbReference type="ARBA" id="ARBA00004496"/>
    </source>
</evidence>
<dbReference type="EMBL" id="CH476741">
    <property type="protein sequence ID" value="EIE87712.1"/>
    <property type="molecule type" value="Genomic_DNA"/>
</dbReference>
<accession>I1CGY2</accession>
<dbReference type="VEuPathDB" id="FungiDB:RO3G_12423"/>
<dbReference type="GO" id="GO:0061015">
    <property type="term" value="P:snRNA import into nucleus"/>
    <property type="evidence" value="ECO:0007669"/>
    <property type="project" value="InterPro"/>
</dbReference>
<dbReference type="eggNOG" id="KOG3132">
    <property type="taxonomic scope" value="Eukaryota"/>
</dbReference>
<evidence type="ECO:0000259" key="11">
    <source>
        <dbReference type="Pfam" id="PF21974"/>
    </source>
</evidence>
<evidence type="ECO:0000256" key="10">
    <source>
        <dbReference type="SAM" id="MobiDB-lite"/>
    </source>
</evidence>
<evidence type="ECO:0000313" key="13">
    <source>
        <dbReference type="Proteomes" id="UP000009138"/>
    </source>
</evidence>
<name>I1CGY2_RHIO9</name>
<evidence type="ECO:0000256" key="2">
    <source>
        <dbReference type="ARBA" id="ARBA00004123"/>
    </source>
</evidence>
<dbReference type="PANTHER" id="PTHR13403">
    <property type="entry name" value="SNURPORTIN1 RNUT1 PROTEIN RNA, U TRANSPORTER 1"/>
    <property type="match status" value="1"/>
</dbReference>
<dbReference type="PANTHER" id="PTHR13403:SF6">
    <property type="entry name" value="SNURPORTIN-1"/>
    <property type="match status" value="1"/>
</dbReference>
<keyword evidence="7" id="KW-0963">Cytoplasm</keyword>
<evidence type="ECO:0000256" key="4">
    <source>
        <dbReference type="ARBA" id="ARBA00007540"/>
    </source>
</evidence>
<keyword evidence="9" id="KW-0539">Nucleus</keyword>
<evidence type="ECO:0000256" key="8">
    <source>
        <dbReference type="ARBA" id="ARBA00022884"/>
    </source>
</evidence>
<dbReference type="GeneID" id="93619388"/>
<dbReference type="GO" id="GO:0005634">
    <property type="term" value="C:nucleus"/>
    <property type="evidence" value="ECO:0007669"/>
    <property type="project" value="UniProtKB-SubCell"/>
</dbReference>
<feature type="domain" description="Snurportin-1 m3G cap-binding" evidence="11">
    <location>
        <begin position="155"/>
        <end position="215"/>
    </location>
</feature>
<feature type="region of interest" description="Disordered" evidence="10">
    <location>
        <begin position="92"/>
        <end position="148"/>
    </location>
</feature>
<dbReference type="InterPro" id="IPR017336">
    <property type="entry name" value="Snurportin-1"/>
</dbReference>
<dbReference type="Pfam" id="PF21974">
    <property type="entry name" value="SPN1_m3Gcap_bd"/>
    <property type="match status" value="1"/>
</dbReference>
<comment type="similarity">
    <text evidence="4">Belongs to the snurportin family.</text>
</comment>
<comment type="subcellular location">
    <subcellularLocation>
        <location evidence="3">Cytoplasm</location>
    </subcellularLocation>
    <subcellularLocation>
        <location evidence="2">Nucleus</location>
    </subcellularLocation>
</comment>
<dbReference type="GO" id="GO:0005737">
    <property type="term" value="C:cytoplasm"/>
    <property type="evidence" value="ECO:0007669"/>
    <property type="project" value="UniProtKB-SubCell"/>
</dbReference>
<dbReference type="Proteomes" id="UP000009138">
    <property type="component" value="Unassembled WGS sequence"/>
</dbReference>
<dbReference type="InterPro" id="IPR047857">
    <property type="entry name" value="Snurportin1_C"/>
</dbReference>
<keyword evidence="6" id="KW-0813">Transport</keyword>
<evidence type="ECO:0000313" key="12">
    <source>
        <dbReference type="EMBL" id="EIE87712.1"/>
    </source>
</evidence>
<protein>
    <recommendedName>
        <fullName evidence="5">Snurportin-1</fullName>
    </recommendedName>
</protein>
<evidence type="ECO:0000256" key="6">
    <source>
        <dbReference type="ARBA" id="ARBA00022448"/>
    </source>
</evidence>
<dbReference type="InParanoid" id="I1CGY2"/>
<keyword evidence="13" id="KW-1185">Reference proteome</keyword>